<gene>
    <name evidence="1" type="ORF">NW762_013707</name>
</gene>
<dbReference type="Proteomes" id="UP001152049">
    <property type="component" value="Unassembled WGS sequence"/>
</dbReference>
<comment type="caution">
    <text evidence="1">The sequence shown here is derived from an EMBL/GenBank/DDBJ whole genome shotgun (WGS) entry which is preliminary data.</text>
</comment>
<reference evidence="1" key="1">
    <citation type="submission" date="2022-09" db="EMBL/GenBank/DDBJ databases">
        <title>Fusarium specimens isolated from Avocado Roots.</title>
        <authorList>
            <person name="Stajich J."/>
            <person name="Roper C."/>
            <person name="Heimlech-Rivalta G."/>
        </authorList>
    </citation>
    <scope>NUCLEOTIDE SEQUENCE</scope>
    <source>
        <strain evidence="1">CF00136</strain>
    </source>
</reference>
<accession>A0A9W8VA82</accession>
<dbReference type="OrthoDB" id="5429442at2759"/>
<name>A0A9W8VA82_9HYPO</name>
<protein>
    <submittedName>
        <fullName evidence="1">Uncharacterized protein</fullName>
    </submittedName>
</protein>
<keyword evidence="2" id="KW-1185">Reference proteome</keyword>
<evidence type="ECO:0000313" key="2">
    <source>
        <dbReference type="Proteomes" id="UP001152049"/>
    </source>
</evidence>
<dbReference type="AlphaFoldDB" id="A0A9W8VA82"/>
<sequence length="516" mass="57204">MNQNAIPVNPKLQLEANVAFPGSGIDTRTLGSYVLDHRTFLEGHILPRLSGLCATCRVIPLIPQQSTPSPNQHLLTSRCCVGGDPGVQSDTKLEEQVKANAGYDFKYTGPRRYEWSREFTAPGNETQVFCYDGDLTGRIYRKYVISVRSSVVVTWETNADSLQFAALVEYKHWDGWRKDDANFPCSRTGDSISRSFTKSISWSVTVRLCASQLSHVPNGVIVPTVQGVSADTGLPYDYKEHCTDESLGSLTVSFTQALKDQLREVSGKLASTGAFIYPGAGQLDYGPPQLNELGDVVTTLNWLSYNEPRRMDYPQTVPLPPNTSQGRVCDLQVLLADRHSPLLNWNLMTWEYNEKWMKKISLLLFTWVTTERKVLGLTAKIGLPGPRAYINNLQITDGPWNYSDGLWTWTVSGGSGALIARNNGHIPNDGYTIPRDTMGLLLDVSGNVLGDLPLVVQVEEKWYCKDHAGNHLGLYATAFFSAKLDESATSAEKIDGEPISWVQAEDMIGRKISITE</sequence>
<organism evidence="1 2">
    <name type="scientific">Fusarium torreyae</name>
    <dbReference type="NCBI Taxonomy" id="1237075"/>
    <lineage>
        <taxon>Eukaryota</taxon>
        <taxon>Fungi</taxon>
        <taxon>Dikarya</taxon>
        <taxon>Ascomycota</taxon>
        <taxon>Pezizomycotina</taxon>
        <taxon>Sordariomycetes</taxon>
        <taxon>Hypocreomycetidae</taxon>
        <taxon>Hypocreales</taxon>
        <taxon>Nectriaceae</taxon>
        <taxon>Fusarium</taxon>
    </lineage>
</organism>
<proteinExistence type="predicted"/>
<evidence type="ECO:0000313" key="1">
    <source>
        <dbReference type="EMBL" id="KAJ4246356.1"/>
    </source>
</evidence>
<dbReference type="EMBL" id="JAOQAZ010000043">
    <property type="protein sequence ID" value="KAJ4246356.1"/>
    <property type="molecule type" value="Genomic_DNA"/>
</dbReference>